<proteinExistence type="predicted"/>
<protein>
    <submittedName>
        <fullName evidence="1">Uncharacterized protein</fullName>
    </submittedName>
</protein>
<keyword evidence="2" id="KW-1185">Reference proteome</keyword>
<accession>G2JBA6</accession>
<sequence>MKARLIHAFKQIYGAGRIEGVIWDVPMPVPPGQHKVKYRLVYIEGKQRIVGYDNERGKGDHKHIREVEIPYVFVDVPTLLSDFMKDVEEVQRYE</sequence>
<dbReference type="RefSeq" id="WP_006683137.1">
    <property type="nucleotide sequence ID" value="NZ_CAFB01000058.1"/>
</dbReference>
<dbReference type="InterPro" id="IPR045397">
    <property type="entry name" value="TumE-like"/>
</dbReference>
<dbReference type="STRING" id="1070319.CAGGBEG34_30020"/>
<dbReference type="eggNOG" id="ENOG5032Y3P">
    <property type="taxonomic scope" value="Bacteria"/>
</dbReference>
<gene>
    <name evidence="1" type="ORF">CAGGBEG34_30020</name>
</gene>
<evidence type="ECO:0000313" key="1">
    <source>
        <dbReference type="EMBL" id="CCD30060.1"/>
    </source>
</evidence>
<dbReference type="Proteomes" id="UP000054051">
    <property type="component" value="Unassembled WGS sequence"/>
</dbReference>
<reference evidence="1 2" key="1">
    <citation type="submission" date="2011-08" db="EMBL/GenBank/DDBJ databases">
        <title>The genome of the obligate endobacterium of an arbuscular mycorrhizal fungus reveals an interphylum network of nutritional interactions.</title>
        <authorList>
            <person name="Ghignone S."/>
            <person name="Salvioli A."/>
            <person name="Anca I."/>
            <person name="Lumini E."/>
            <person name="Ortu G."/>
            <person name="Petiti L."/>
            <person name="Cruveiller S."/>
            <person name="Bianciotto V."/>
            <person name="Piffanelli P."/>
            <person name="Lanfranco L."/>
            <person name="Bonfante P."/>
        </authorList>
    </citation>
    <scope>NUCLEOTIDE SEQUENCE [LARGE SCALE GENOMIC DNA]</scope>
    <source>
        <strain evidence="1 2">BEG34</strain>
    </source>
</reference>
<dbReference type="AlphaFoldDB" id="G2JBA6"/>
<name>G2JBA6_9BURK</name>
<evidence type="ECO:0000313" key="2">
    <source>
        <dbReference type="Proteomes" id="UP000054051"/>
    </source>
</evidence>
<comment type="caution">
    <text evidence="1">The sequence shown here is derived from an EMBL/GenBank/DDBJ whole genome shotgun (WGS) entry which is preliminary data.</text>
</comment>
<dbReference type="Pfam" id="PF20126">
    <property type="entry name" value="TumE"/>
    <property type="match status" value="1"/>
</dbReference>
<dbReference type="EMBL" id="CAFB01000058">
    <property type="protein sequence ID" value="CCD30060.1"/>
    <property type="molecule type" value="Genomic_DNA"/>
</dbReference>
<organism evidence="1 2">
    <name type="scientific">Candidatus Glomeribacter gigasporarum BEG34</name>
    <dbReference type="NCBI Taxonomy" id="1070319"/>
    <lineage>
        <taxon>Bacteria</taxon>
        <taxon>Pseudomonadati</taxon>
        <taxon>Pseudomonadota</taxon>
        <taxon>Betaproteobacteria</taxon>
        <taxon>Burkholderiales</taxon>
        <taxon>Burkholderiaceae</taxon>
        <taxon>Candidatus Glomeribacter</taxon>
    </lineage>
</organism>